<sequence>MQVFSTFNHSIYLELAIVALERSGIPKSQILAIPLEVKDDHFLLFDSIHQSDGISLFDIAAGLATAFAVIGVSVGFILTWGPIYWGLIGAASGFIIGFLINFIYYRVVKKRSKHEQTAEVILIVECIPEQTDRVIKILKTNFSKGLAVLS</sequence>
<accession>A0A0V8JIL8</accession>
<protein>
    <submittedName>
        <fullName evidence="2">Uncharacterized protein</fullName>
    </submittedName>
</protein>
<feature type="transmembrane region" description="Helical" evidence="1">
    <location>
        <begin position="56"/>
        <end position="77"/>
    </location>
</feature>
<name>A0A0V8JIL8_9BACI</name>
<keyword evidence="1" id="KW-1133">Transmembrane helix</keyword>
<keyword evidence="1" id="KW-0472">Membrane</keyword>
<keyword evidence="3" id="KW-1185">Reference proteome</keyword>
<feature type="transmembrane region" description="Helical" evidence="1">
    <location>
        <begin position="83"/>
        <end position="104"/>
    </location>
</feature>
<dbReference type="EMBL" id="LNQP01000060">
    <property type="protein sequence ID" value="KSU86914.1"/>
    <property type="molecule type" value="Genomic_DNA"/>
</dbReference>
<proteinExistence type="predicted"/>
<dbReference type="AlphaFoldDB" id="A0A0V8JIL8"/>
<reference evidence="2 3" key="1">
    <citation type="submission" date="2015-11" db="EMBL/GenBank/DDBJ databases">
        <title>Bacillus caseinolyticus sp nov.</title>
        <authorList>
            <person name="Dastager S.G."/>
            <person name="Mawlankar R."/>
        </authorList>
    </citation>
    <scope>NUCLEOTIDE SEQUENCE [LARGE SCALE GENOMIC DNA]</scope>
    <source>
        <strain evidence="2 3">SGD-V-76</strain>
    </source>
</reference>
<keyword evidence="1" id="KW-0812">Transmembrane</keyword>
<comment type="caution">
    <text evidence="2">The sequence shown here is derived from an EMBL/GenBank/DDBJ whole genome shotgun (WGS) entry which is preliminary data.</text>
</comment>
<evidence type="ECO:0000313" key="3">
    <source>
        <dbReference type="Proteomes" id="UP000053681"/>
    </source>
</evidence>
<organism evidence="2 3">
    <name type="scientific">Priestia veravalensis</name>
    <dbReference type="NCBI Taxonomy" id="1414648"/>
    <lineage>
        <taxon>Bacteria</taxon>
        <taxon>Bacillati</taxon>
        <taxon>Bacillota</taxon>
        <taxon>Bacilli</taxon>
        <taxon>Bacillales</taxon>
        <taxon>Bacillaceae</taxon>
        <taxon>Priestia</taxon>
    </lineage>
</organism>
<dbReference type="Proteomes" id="UP000053681">
    <property type="component" value="Unassembled WGS sequence"/>
</dbReference>
<evidence type="ECO:0000313" key="2">
    <source>
        <dbReference type="EMBL" id="KSU86914.1"/>
    </source>
</evidence>
<dbReference type="RefSeq" id="WP_025911421.1">
    <property type="nucleotide sequence ID" value="NZ_KQ758675.1"/>
</dbReference>
<gene>
    <name evidence="2" type="ORF">AS180_15920</name>
</gene>
<evidence type="ECO:0000256" key="1">
    <source>
        <dbReference type="SAM" id="Phobius"/>
    </source>
</evidence>